<evidence type="ECO:0000313" key="1">
    <source>
        <dbReference type="EMBL" id="GEU73344.1"/>
    </source>
</evidence>
<reference evidence="1" key="1">
    <citation type="journal article" date="2019" name="Sci. Rep.">
        <title>Draft genome of Tanacetum cinerariifolium, the natural source of mosquito coil.</title>
        <authorList>
            <person name="Yamashiro T."/>
            <person name="Shiraishi A."/>
            <person name="Satake H."/>
            <person name="Nakayama K."/>
        </authorList>
    </citation>
    <scope>NUCLEOTIDE SEQUENCE</scope>
</reference>
<name>A0A6L2MM02_TANCI</name>
<dbReference type="AlphaFoldDB" id="A0A6L2MM02"/>
<sequence length="397" mass="45987">MTSSIILTIYIQLSWDTLQYDSTTGIYSCQLDEQWFNLHKDILRDALQITPINDNDLFVAPPSSDKVIEYVYTLGCPCMLRNVSAMSVNELYQPWRAILSMINMFLMEFIQSIQSFFTDKKRLTMPSQGKKKTDPLLIPSIRVTKLIIHHLKTQHNIHPITGLPFHYLHKDNVLRNLKFLERMVGKYLQRYLDGEHSMADEEAVFESPKPRWDAKGFEYKNDYTIIESPCAVKFLVCNNERKIMRSKCENKGIVPPEMVLKQEQTQQDFSHEVWNIQVIPKYHSKDGNPARANIKQALGRSVLTGFGVKMEMEIPRSSGVYFIITCSYSTDTSKELMKAQVVMKKWYIMKGAWLEGLRNLGVDLCHQQVVSSLEREEVEVGFGCHLEVRVEIEHQAH</sequence>
<protein>
    <submittedName>
        <fullName evidence="1">Uncharacterized protein</fullName>
    </submittedName>
</protein>
<comment type="caution">
    <text evidence="1">The sequence shown here is derived from an EMBL/GenBank/DDBJ whole genome shotgun (WGS) entry which is preliminary data.</text>
</comment>
<organism evidence="1">
    <name type="scientific">Tanacetum cinerariifolium</name>
    <name type="common">Dalmatian daisy</name>
    <name type="synonym">Chrysanthemum cinerariifolium</name>
    <dbReference type="NCBI Taxonomy" id="118510"/>
    <lineage>
        <taxon>Eukaryota</taxon>
        <taxon>Viridiplantae</taxon>
        <taxon>Streptophyta</taxon>
        <taxon>Embryophyta</taxon>
        <taxon>Tracheophyta</taxon>
        <taxon>Spermatophyta</taxon>
        <taxon>Magnoliopsida</taxon>
        <taxon>eudicotyledons</taxon>
        <taxon>Gunneridae</taxon>
        <taxon>Pentapetalae</taxon>
        <taxon>asterids</taxon>
        <taxon>campanulids</taxon>
        <taxon>Asterales</taxon>
        <taxon>Asteraceae</taxon>
        <taxon>Asteroideae</taxon>
        <taxon>Anthemideae</taxon>
        <taxon>Anthemidinae</taxon>
        <taxon>Tanacetum</taxon>
    </lineage>
</organism>
<accession>A0A6L2MM02</accession>
<dbReference type="EMBL" id="BKCJ010006669">
    <property type="protein sequence ID" value="GEU73344.1"/>
    <property type="molecule type" value="Genomic_DNA"/>
</dbReference>
<gene>
    <name evidence="1" type="ORF">Tci_045322</name>
</gene>
<proteinExistence type="predicted"/>